<dbReference type="PROSITE" id="PS00154">
    <property type="entry name" value="ATPASE_E1_E2"/>
    <property type="match status" value="1"/>
</dbReference>
<dbReference type="InterPro" id="IPR008250">
    <property type="entry name" value="ATPase_P-typ_transduc_dom_A_sf"/>
</dbReference>
<feature type="signal peptide" evidence="15">
    <location>
        <begin position="1"/>
        <end position="25"/>
    </location>
</feature>
<dbReference type="NCBIfam" id="TIGR01525">
    <property type="entry name" value="ATPase-IB_hvy"/>
    <property type="match status" value="1"/>
</dbReference>
<feature type="region of interest" description="Disordered" evidence="14">
    <location>
        <begin position="627"/>
        <end position="654"/>
    </location>
</feature>
<dbReference type="AlphaFoldDB" id="A0A1X6X2Y7"/>
<dbReference type="Proteomes" id="UP000195981">
    <property type="component" value="Unassembled WGS sequence"/>
</dbReference>
<dbReference type="FunFam" id="2.70.150.10:FF:000020">
    <property type="entry name" value="Copper-exporting P-type ATPase A"/>
    <property type="match status" value="1"/>
</dbReference>
<feature type="domain" description="P-type ATPase A" evidence="16">
    <location>
        <begin position="120"/>
        <end position="220"/>
    </location>
</feature>
<feature type="chain" id="PRO_5012236795" evidence="15">
    <location>
        <begin position="26"/>
        <end position="654"/>
    </location>
</feature>
<dbReference type="SUPFAM" id="SSF81665">
    <property type="entry name" value="Calcium ATPase, transmembrane domain M"/>
    <property type="match status" value="1"/>
</dbReference>
<keyword evidence="7" id="KW-0813">Transport</keyword>
<keyword evidence="6 13" id="KW-0547">Nucleotide-binding</keyword>
<keyword evidence="4 13" id="KW-0812">Transmembrane</keyword>
<dbReference type="InterPro" id="IPR018303">
    <property type="entry name" value="ATPase_P-typ_P_site"/>
</dbReference>
<keyword evidence="10 13" id="KW-1133">Transmembrane helix</keyword>
<proteinExistence type="inferred from homology"/>
<evidence type="ECO:0000256" key="7">
    <source>
        <dbReference type="ARBA" id="ARBA00022796"/>
    </source>
</evidence>
<dbReference type="GO" id="GO:0019829">
    <property type="term" value="F:ATPase-coupled monoatomic cation transmembrane transporter activity"/>
    <property type="evidence" value="ECO:0007669"/>
    <property type="project" value="InterPro"/>
</dbReference>
<evidence type="ECO:0000256" key="3">
    <source>
        <dbReference type="ARBA" id="ARBA00022475"/>
    </source>
</evidence>
<keyword evidence="15" id="KW-0732">Signal</keyword>
<accession>A0A1X6X2Y7</accession>
<dbReference type="InterPro" id="IPR023298">
    <property type="entry name" value="ATPase_P-typ_TM_dom_sf"/>
</dbReference>
<evidence type="ECO:0000256" key="15">
    <source>
        <dbReference type="SAM" id="SignalP"/>
    </source>
</evidence>
<feature type="transmembrane region" description="Helical" evidence="13">
    <location>
        <begin position="260"/>
        <end position="286"/>
    </location>
</feature>
<dbReference type="InterPro" id="IPR044492">
    <property type="entry name" value="P_typ_ATPase_HD_dom"/>
</dbReference>
<dbReference type="GO" id="GO:0046872">
    <property type="term" value="F:metal ion binding"/>
    <property type="evidence" value="ECO:0007669"/>
    <property type="project" value="UniProtKB-KW"/>
</dbReference>
<feature type="transmembrane region" description="Helical" evidence="13">
    <location>
        <begin position="574"/>
        <end position="594"/>
    </location>
</feature>
<gene>
    <name evidence="17" type="ORF">FM110_09330</name>
</gene>
<dbReference type="PROSITE" id="PS01229">
    <property type="entry name" value="COF_2"/>
    <property type="match status" value="1"/>
</dbReference>
<dbReference type="GO" id="GO:0006825">
    <property type="term" value="P:copper ion transport"/>
    <property type="evidence" value="ECO:0007669"/>
    <property type="project" value="UniProtKB-KW"/>
</dbReference>
<keyword evidence="17" id="KW-0378">Hydrolase</keyword>
<protein>
    <submittedName>
        <fullName evidence="17">Lead, cadmium, zinc and mercury transporting ATPase Copper-translocating P-type ATPase</fullName>
        <ecNumber evidence="17">3.6.3.3</ecNumber>
        <ecNumber evidence="17">3.6.3.4</ecNumber>
        <ecNumber evidence="17">3.6.3.5</ecNumber>
    </submittedName>
</protein>
<evidence type="ECO:0000256" key="13">
    <source>
        <dbReference type="RuleBase" id="RU362081"/>
    </source>
</evidence>
<dbReference type="SFLD" id="SFLDF00027">
    <property type="entry name" value="p-type_atpase"/>
    <property type="match status" value="1"/>
</dbReference>
<keyword evidence="9" id="KW-1278">Translocase</keyword>
<dbReference type="Gene3D" id="2.70.150.10">
    <property type="entry name" value="Calcium-transporting ATPase, cytoplasmic transduction domain A"/>
    <property type="match status" value="1"/>
</dbReference>
<evidence type="ECO:0000256" key="9">
    <source>
        <dbReference type="ARBA" id="ARBA00022967"/>
    </source>
</evidence>
<dbReference type="InterPro" id="IPR023214">
    <property type="entry name" value="HAD_sf"/>
</dbReference>
<keyword evidence="8 13" id="KW-0067">ATP-binding</keyword>
<feature type="transmembrane region" description="Helical" evidence="13">
    <location>
        <begin position="236"/>
        <end position="254"/>
    </location>
</feature>
<feature type="transmembrane region" description="Helical" evidence="13">
    <location>
        <begin position="41"/>
        <end position="59"/>
    </location>
</feature>
<dbReference type="Gene3D" id="3.40.50.1000">
    <property type="entry name" value="HAD superfamily/HAD-like"/>
    <property type="match status" value="1"/>
</dbReference>
<keyword evidence="5 13" id="KW-0479">Metal-binding</keyword>
<evidence type="ECO:0000256" key="4">
    <source>
        <dbReference type="ARBA" id="ARBA00022692"/>
    </source>
</evidence>
<dbReference type="InterPro" id="IPR059000">
    <property type="entry name" value="ATPase_P-type_domA"/>
</dbReference>
<evidence type="ECO:0000256" key="2">
    <source>
        <dbReference type="ARBA" id="ARBA00006024"/>
    </source>
</evidence>
<feature type="transmembrane region" description="Helical" evidence="13">
    <location>
        <begin position="89"/>
        <end position="107"/>
    </location>
</feature>
<keyword evidence="11" id="KW-0186">Copper</keyword>
<dbReference type="GO" id="GO:0005886">
    <property type="term" value="C:plasma membrane"/>
    <property type="evidence" value="ECO:0007669"/>
    <property type="project" value="UniProtKB-SubCell"/>
</dbReference>
<evidence type="ECO:0000313" key="17">
    <source>
        <dbReference type="EMBL" id="SLM93102.1"/>
    </source>
</evidence>
<dbReference type="GO" id="GO:0005524">
    <property type="term" value="F:ATP binding"/>
    <property type="evidence" value="ECO:0007669"/>
    <property type="project" value="UniProtKB-UniRule"/>
</dbReference>
<evidence type="ECO:0000256" key="6">
    <source>
        <dbReference type="ARBA" id="ARBA00022741"/>
    </source>
</evidence>
<dbReference type="NCBIfam" id="TIGR01494">
    <property type="entry name" value="ATPase_P-type"/>
    <property type="match status" value="1"/>
</dbReference>
<dbReference type="Pfam" id="PF00702">
    <property type="entry name" value="Hydrolase"/>
    <property type="match status" value="1"/>
</dbReference>
<dbReference type="InterPro" id="IPR001757">
    <property type="entry name" value="P_typ_ATPase"/>
</dbReference>
<reference evidence="17 18" key="1">
    <citation type="submission" date="2017-02" db="EMBL/GenBank/DDBJ databases">
        <authorList>
            <person name="Peterson S.W."/>
        </authorList>
    </citation>
    <scope>NUCLEOTIDE SEQUENCE [LARGE SCALE GENOMIC DNA]</scope>
    <source>
        <strain evidence="17 18">CIP104813</strain>
    </source>
</reference>
<evidence type="ECO:0000256" key="5">
    <source>
        <dbReference type="ARBA" id="ARBA00022723"/>
    </source>
</evidence>
<dbReference type="InterPro" id="IPR027256">
    <property type="entry name" value="P-typ_ATPase_IB"/>
</dbReference>
<evidence type="ECO:0000256" key="1">
    <source>
        <dbReference type="ARBA" id="ARBA00004651"/>
    </source>
</evidence>
<keyword evidence="7" id="KW-0406">Ion transport</keyword>
<sequence length="654" mass="67417">MHARTRARISAVSGTLLIIALGAWAAARTTGSPTWSALQDGALVIAAIIAGAPIARSALAALRHRAFSIDLLVTIAVSGALIIGEFVEAGVVAFLFVFGSWLEARTLERTRGAIRDMIDMEPRTAEVLRDGATVTVPVDQVGVGEHVVVRTGSQIPVDGDVVSGSGHVDESAITGEPVPARKDLGDSAFSGTSLTDGFLTVRAQRVGADTTFSRIIELVEDAQDSASSTQRFLDRFAAWYTPAIIVSAVIVLLLTRDLHFALTFLVIACPGALVISTPVSMVAGIGNGARHGVLLKGGDAVERLAAVDTLVVDKTGTLTHGRPELTVVRAVDGDDTGMLALAAGLEQASEHPLGRAVVEAATARGLVLAEPADVTVHAGSGISGLVDGERVAVGSPRLLADLGAGLEPALAEQAAELERGGATVFFVARGPRGSAAVLGMIAVADTVRPEAASLRTVHHLGIDRVVMLTGDNARTAGAVGEALGIDEVRAELLPEQKVDAVRELTATGRRVAMIGDGINDAPAIASAHVGIAMGTGSDASIDAADVVLVGSRFDQLLHARRLARATVANVRQNTAIALVTVIGLLLGVLGGAVFMSLGMLIHEGSVLLVVLNAMRLIRFRTESADMSTSRRGPDAAEHGGEPAELPVKEGAMTT</sequence>
<dbReference type="SUPFAM" id="SSF56784">
    <property type="entry name" value="HAD-like"/>
    <property type="match status" value="1"/>
</dbReference>
<keyword evidence="12 13" id="KW-0472">Membrane</keyword>
<comment type="similarity">
    <text evidence="2 13">Belongs to the cation transport ATPase (P-type) (TC 3.A.3) family. Type IB subfamily.</text>
</comment>
<dbReference type="InterPro" id="IPR036412">
    <property type="entry name" value="HAD-like_sf"/>
</dbReference>
<name>A0A1X6X2Y7_9MICO</name>
<dbReference type="RefSeq" id="WP_087104497.1">
    <property type="nucleotide sequence ID" value="NZ_FWFG01000081.1"/>
</dbReference>
<dbReference type="EC" id="3.6.3.3" evidence="17"/>
<organism evidence="17 18">
    <name type="scientific">Brachybacterium nesterenkovii</name>
    <dbReference type="NCBI Taxonomy" id="47847"/>
    <lineage>
        <taxon>Bacteria</taxon>
        <taxon>Bacillati</taxon>
        <taxon>Actinomycetota</taxon>
        <taxon>Actinomycetes</taxon>
        <taxon>Micrococcales</taxon>
        <taxon>Dermabacteraceae</taxon>
        <taxon>Brachybacterium</taxon>
    </lineage>
</organism>
<dbReference type="PANTHER" id="PTHR48085:SF5">
    <property type="entry name" value="CADMIUM_ZINC-TRANSPORTING ATPASE HMA4-RELATED"/>
    <property type="match status" value="1"/>
</dbReference>
<keyword evidence="3 13" id="KW-1003">Cell membrane</keyword>
<dbReference type="CDD" id="cd02079">
    <property type="entry name" value="P-type_ATPase_HM"/>
    <property type="match status" value="1"/>
</dbReference>
<evidence type="ECO:0000259" key="16">
    <source>
        <dbReference type="Pfam" id="PF00122"/>
    </source>
</evidence>
<dbReference type="SFLD" id="SFLDS00003">
    <property type="entry name" value="Haloacid_Dehalogenase"/>
    <property type="match status" value="1"/>
</dbReference>
<evidence type="ECO:0000313" key="18">
    <source>
        <dbReference type="Proteomes" id="UP000195981"/>
    </source>
</evidence>
<evidence type="ECO:0000256" key="14">
    <source>
        <dbReference type="SAM" id="MobiDB-lite"/>
    </source>
</evidence>
<dbReference type="SUPFAM" id="SSF81653">
    <property type="entry name" value="Calcium ATPase, transduction domain A"/>
    <property type="match status" value="1"/>
</dbReference>
<dbReference type="PANTHER" id="PTHR48085">
    <property type="entry name" value="CADMIUM/ZINC-TRANSPORTING ATPASE HMA2-RELATED"/>
    <property type="match status" value="1"/>
</dbReference>
<evidence type="ECO:0000256" key="10">
    <source>
        <dbReference type="ARBA" id="ARBA00022989"/>
    </source>
</evidence>
<evidence type="ECO:0000256" key="11">
    <source>
        <dbReference type="ARBA" id="ARBA00023008"/>
    </source>
</evidence>
<comment type="subcellular location">
    <subcellularLocation>
        <location evidence="1">Cell membrane</location>
        <topology evidence="1">Multi-pass membrane protein</topology>
    </subcellularLocation>
</comment>
<dbReference type="InterPro" id="IPR051014">
    <property type="entry name" value="Cation_Transport_ATPase_IB"/>
</dbReference>
<evidence type="ECO:0000256" key="12">
    <source>
        <dbReference type="ARBA" id="ARBA00023136"/>
    </source>
</evidence>
<dbReference type="EC" id="3.6.3.5" evidence="17"/>
<keyword evidence="18" id="KW-1185">Reference proteome</keyword>
<dbReference type="SFLD" id="SFLDG00002">
    <property type="entry name" value="C1.7:_P-type_atpase_like"/>
    <property type="match status" value="1"/>
</dbReference>
<dbReference type="EMBL" id="FWFG01000081">
    <property type="protein sequence ID" value="SLM93102.1"/>
    <property type="molecule type" value="Genomic_DNA"/>
</dbReference>
<keyword evidence="7" id="KW-0187">Copper transport</keyword>
<dbReference type="PRINTS" id="PR00120">
    <property type="entry name" value="HATPASE"/>
</dbReference>
<dbReference type="Pfam" id="PF00122">
    <property type="entry name" value="E1-E2_ATPase"/>
    <property type="match status" value="1"/>
</dbReference>
<dbReference type="InterPro" id="IPR023299">
    <property type="entry name" value="ATPase_P-typ_cyto_dom_N"/>
</dbReference>
<dbReference type="GO" id="GO:0016887">
    <property type="term" value="F:ATP hydrolysis activity"/>
    <property type="evidence" value="ECO:0007669"/>
    <property type="project" value="InterPro"/>
</dbReference>
<feature type="compositionally biased region" description="Basic and acidic residues" evidence="14">
    <location>
        <begin position="631"/>
        <end position="641"/>
    </location>
</feature>
<dbReference type="OrthoDB" id="7059309at2"/>
<dbReference type="Gene3D" id="3.40.1110.10">
    <property type="entry name" value="Calcium-transporting ATPase, cytoplasmic domain N"/>
    <property type="match status" value="1"/>
</dbReference>
<dbReference type="PRINTS" id="PR00119">
    <property type="entry name" value="CATATPASE"/>
</dbReference>
<dbReference type="EC" id="3.6.3.4" evidence="17"/>
<evidence type="ECO:0000256" key="8">
    <source>
        <dbReference type="ARBA" id="ARBA00022840"/>
    </source>
</evidence>
<feature type="transmembrane region" description="Helical" evidence="13">
    <location>
        <begin position="66"/>
        <end position="83"/>
    </location>
</feature>